<dbReference type="InterPro" id="IPR002656">
    <property type="entry name" value="Acyl_transf_3_dom"/>
</dbReference>
<dbReference type="RefSeq" id="WP_136435477.1">
    <property type="nucleotide sequence ID" value="NZ_SSTJ01000015.1"/>
</dbReference>
<feature type="transmembrane region" description="Helical" evidence="1">
    <location>
        <begin position="7"/>
        <end position="26"/>
    </location>
</feature>
<reference evidence="3 4" key="1">
    <citation type="submission" date="2019-04" db="EMBL/GenBank/DDBJ databases">
        <title>Microbes associate with the intestines of laboratory mice.</title>
        <authorList>
            <person name="Navarre W."/>
            <person name="Wong E."/>
            <person name="Huang K.C."/>
            <person name="Tropini C."/>
            <person name="Ng K."/>
            <person name="Yu B."/>
        </authorList>
    </citation>
    <scope>NUCLEOTIDE SEQUENCE [LARGE SCALE GENOMIC DNA]</scope>
    <source>
        <strain evidence="3 4">NM80_B27</strain>
    </source>
</reference>
<feature type="transmembrane region" description="Helical" evidence="1">
    <location>
        <begin position="195"/>
        <end position="213"/>
    </location>
</feature>
<keyword evidence="1" id="KW-0812">Transmembrane</keyword>
<dbReference type="Pfam" id="PF01757">
    <property type="entry name" value="Acyl_transf_3"/>
    <property type="match status" value="1"/>
</dbReference>
<feature type="transmembrane region" description="Helical" evidence="1">
    <location>
        <begin position="112"/>
        <end position="129"/>
    </location>
</feature>
<feature type="transmembrane region" description="Helical" evidence="1">
    <location>
        <begin position="164"/>
        <end position="183"/>
    </location>
</feature>
<accession>A0A4S4G2U9</accession>
<feature type="domain" description="Acyltransferase 3" evidence="2">
    <location>
        <begin position="7"/>
        <end position="332"/>
    </location>
</feature>
<evidence type="ECO:0000313" key="3">
    <source>
        <dbReference type="EMBL" id="THG36496.1"/>
    </source>
</evidence>
<protein>
    <recommendedName>
        <fullName evidence="2">Acyltransferase 3 domain-containing protein</fullName>
    </recommendedName>
</protein>
<dbReference type="EMBL" id="SSTJ01000015">
    <property type="protein sequence ID" value="THG36496.1"/>
    <property type="molecule type" value="Genomic_DNA"/>
</dbReference>
<dbReference type="Proteomes" id="UP000308978">
    <property type="component" value="Unassembled WGS sequence"/>
</dbReference>
<dbReference type="PANTHER" id="PTHR37312:SF1">
    <property type="entry name" value="MEMBRANE-BOUND ACYLTRANSFERASE YKRP-RELATED"/>
    <property type="match status" value="1"/>
</dbReference>
<evidence type="ECO:0000256" key="1">
    <source>
        <dbReference type="SAM" id="Phobius"/>
    </source>
</evidence>
<dbReference type="InterPro" id="IPR052734">
    <property type="entry name" value="Nod_factor_acetyltransferase"/>
</dbReference>
<evidence type="ECO:0000313" key="4">
    <source>
        <dbReference type="Proteomes" id="UP000308978"/>
    </source>
</evidence>
<name>A0A4S4G2U9_9ACTN</name>
<feature type="transmembrane region" description="Helical" evidence="1">
    <location>
        <begin position="243"/>
        <end position="269"/>
    </location>
</feature>
<feature type="transmembrane region" description="Helical" evidence="1">
    <location>
        <begin position="311"/>
        <end position="332"/>
    </location>
</feature>
<organism evidence="3 4">
    <name type="scientific">Adlercreutzia caecimuris</name>
    <dbReference type="NCBI Taxonomy" id="671266"/>
    <lineage>
        <taxon>Bacteria</taxon>
        <taxon>Bacillati</taxon>
        <taxon>Actinomycetota</taxon>
        <taxon>Coriobacteriia</taxon>
        <taxon>Eggerthellales</taxon>
        <taxon>Eggerthellaceae</taxon>
        <taxon>Adlercreutzia</taxon>
    </lineage>
</organism>
<evidence type="ECO:0000259" key="2">
    <source>
        <dbReference type="Pfam" id="PF01757"/>
    </source>
</evidence>
<feature type="transmembrane region" description="Helical" evidence="1">
    <location>
        <begin position="73"/>
        <end position="92"/>
    </location>
</feature>
<keyword evidence="1" id="KW-0472">Membrane</keyword>
<gene>
    <name evidence="3" type="ORF">E5986_09740</name>
</gene>
<dbReference type="PANTHER" id="PTHR37312">
    <property type="entry name" value="MEMBRANE-BOUND ACYLTRANSFERASE YKRP-RELATED"/>
    <property type="match status" value="1"/>
</dbReference>
<sequence>MAKERLAYFDNVKGVLIALVVIGHLLEPCAKLGAEALAGFKVLDFIYMFHMPLFIFVTGLFSKSVFKQGRFRAEVPLFYFAICFLMYTGLMVEKLCLGSEVSFNYLTLNGRIPWYLMVAGFYVLGVPFFARLKPSVAMGGGGLVISLLAGLVDGTNMFSASRAITFLPIFLAGFYLSPQAIVNQMKNELPGRHRLLMALSVGIVVIGFLFFQLCGPQKLEFFLTLFYGKGSYDDMLAASGLDLSVGVCMLLRLVSYGAVAAMGVALLALLPTRRVSLLTNAGARSLQVYVLHPFIYYALNTAKFTDWVFSALSPVEAVLLLALLGASIAVLLSSSGKPQQFFDWMKARIARWVDRQTPDARKARNTGGACS</sequence>
<feature type="transmembrane region" description="Helical" evidence="1">
    <location>
        <begin position="281"/>
        <end position="299"/>
    </location>
</feature>
<proteinExistence type="predicted"/>
<dbReference type="AlphaFoldDB" id="A0A4S4G2U9"/>
<feature type="transmembrane region" description="Helical" evidence="1">
    <location>
        <begin position="136"/>
        <end position="152"/>
    </location>
</feature>
<feature type="transmembrane region" description="Helical" evidence="1">
    <location>
        <begin position="46"/>
        <end position="66"/>
    </location>
</feature>
<dbReference type="GO" id="GO:0016747">
    <property type="term" value="F:acyltransferase activity, transferring groups other than amino-acyl groups"/>
    <property type="evidence" value="ECO:0007669"/>
    <property type="project" value="InterPro"/>
</dbReference>
<comment type="caution">
    <text evidence="3">The sequence shown here is derived from an EMBL/GenBank/DDBJ whole genome shotgun (WGS) entry which is preliminary data.</text>
</comment>
<keyword evidence="1" id="KW-1133">Transmembrane helix</keyword>